<keyword evidence="7 12" id="KW-1133">Transmembrane helix</keyword>
<dbReference type="GO" id="GO:0019367">
    <property type="term" value="P:fatty acid elongation, saturated fatty acid"/>
    <property type="evidence" value="ECO:0007669"/>
    <property type="project" value="TreeGrafter"/>
</dbReference>
<keyword evidence="14" id="KW-1185">Reference proteome</keyword>
<evidence type="ECO:0000256" key="1">
    <source>
        <dbReference type="ARBA" id="ARBA00004141"/>
    </source>
</evidence>
<dbReference type="GO" id="GO:0034625">
    <property type="term" value="P:fatty acid elongation, monounsaturated fatty acid"/>
    <property type="evidence" value="ECO:0007669"/>
    <property type="project" value="TreeGrafter"/>
</dbReference>
<dbReference type="PROSITE" id="PS01188">
    <property type="entry name" value="ELO"/>
    <property type="match status" value="1"/>
</dbReference>
<evidence type="ECO:0000256" key="4">
    <source>
        <dbReference type="ARBA" id="ARBA00022679"/>
    </source>
</evidence>
<dbReference type="InterPro" id="IPR002076">
    <property type="entry name" value="ELO_fam"/>
</dbReference>
<evidence type="ECO:0000256" key="7">
    <source>
        <dbReference type="ARBA" id="ARBA00022989"/>
    </source>
</evidence>
<dbReference type="PANTHER" id="PTHR11157:SF133">
    <property type="entry name" value="ELONGATION OF FATTY ACIDS PROTEIN"/>
    <property type="match status" value="1"/>
</dbReference>
<dbReference type="OrthoDB" id="434092at2759"/>
<dbReference type="EMBL" id="ATMH01002246">
    <property type="protein sequence ID" value="EPY33383.1"/>
    <property type="molecule type" value="Genomic_DNA"/>
</dbReference>
<evidence type="ECO:0000256" key="8">
    <source>
        <dbReference type="ARBA" id="ARBA00023098"/>
    </source>
</evidence>
<evidence type="ECO:0000256" key="10">
    <source>
        <dbReference type="ARBA" id="ARBA00023160"/>
    </source>
</evidence>
<name>S9UWY1_9TRYP</name>
<dbReference type="GO" id="GO:0005789">
    <property type="term" value="C:endoplasmic reticulum membrane"/>
    <property type="evidence" value="ECO:0007669"/>
    <property type="project" value="TreeGrafter"/>
</dbReference>
<reference evidence="13 14" key="1">
    <citation type="journal article" date="2013" name="PLoS ONE">
        <title>Predicting the Proteins of Angomonas deanei, Strigomonas culicis and Their Respective Endosymbionts Reveals New Aspects of the Trypanosomatidae Family.</title>
        <authorList>
            <person name="Motta M.C."/>
            <person name="Martins A.C."/>
            <person name="de Souza S.S."/>
            <person name="Catta-Preta C.M."/>
            <person name="Silva R."/>
            <person name="Klein C.C."/>
            <person name="de Almeida L.G."/>
            <person name="de Lima Cunha O."/>
            <person name="Ciapina L.P."/>
            <person name="Brocchi M."/>
            <person name="Colabardini A.C."/>
            <person name="de Araujo Lima B."/>
            <person name="Machado C.R."/>
            <person name="de Almeida Soares C.M."/>
            <person name="Probst C.M."/>
            <person name="de Menezes C.B."/>
            <person name="Thompson C.E."/>
            <person name="Bartholomeu D.C."/>
            <person name="Gradia D.F."/>
            <person name="Pavoni D.P."/>
            <person name="Grisard E.C."/>
            <person name="Fantinatti-Garboggini F."/>
            <person name="Marchini F.K."/>
            <person name="Rodrigues-Luiz G.F."/>
            <person name="Wagner G."/>
            <person name="Goldman G.H."/>
            <person name="Fietto J.L."/>
            <person name="Elias M.C."/>
            <person name="Goldman M.H."/>
            <person name="Sagot M.F."/>
            <person name="Pereira M."/>
            <person name="Stoco P.H."/>
            <person name="de Mendonca-Neto R.P."/>
            <person name="Teixeira S.M."/>
            <person name="Maciel T.E."/>
            <person name="de Oliveira Mendes T.A."/>
            <person name="Urmenyi T.P."/>
            <person name="de Souza W."/>
            <person name="Schenkman S."/>
            <person name="de Vasconcelos A.T."/>
        </authorList>
    </citation>
    <scope>NUCLEOTIDE SEQUENCE [LARGE SCALE GENOMIC DNA]</scope>
</reference>
<dbReference type="GO" id="GO:0042761">
    <property type="term" value="P:very long-chain fatty acid biosynthetic process"/>
    <property type="evidence" value="ECO:0007669"/>
    <property type="project" value="TreeGrafter"/>
</dbReference>
<evidence type="ECO:0000256" key="3">
    <source>
        <dbReference type="ARBA" id="ARBA00022516"/>
    </source>
</evidence>
<feature type="transmembrane region" description="Helical" evidence="12">
    <location>
        <begin position="130"/>
        <end position="148"/>
    </location>
</feature>
<dbReference type="Pfam" id="PF01151">
    <property type="entry name" value="ELO"/>
    <property type="match status" value="1"/>
</dbReference>
<gene>
    <name evidence="13" type="ORF">STCU_02246</name>
</gene>
<dbReference type="EC" id="2.3.1.-" evidence="12"/>
<evidence type="ECO:0000313" key="13">
    <source>
        <dbReference type="EMBL" id="EPY33383.1"/>
    </source>
</evidence>
<keyword evidence="6 12" id="KW-0276">Fatty acid metabolism</keyword>
<dbReference type="Proteomes" id="UP000015354">
    <property type="component" value="Unassembled WGS sequence"/>
</dbReference>
<dbReference type="GO" id="GO:0034626">
    <property type="term" value="P:fatty acid elongation, polyunsaturated fatty acid"/>
    <property type="evidence" value="ECO:0007669"/>
    <property type="project" value="TreeGrafter"/>
</dbReference>
<sequence length="261" mass="29598">MSISSSCYAKDSLCFHPEFNSYVSYPVLIGGHLSYLLVVFGLRHFMRGRLPFDPKLPMMLYNIAQVGLSLLMAINLAPYLKYNLFNLSGGFDSKIEFWIFVHYATKFLDMFDTLFMVLRKKDEQISFLHVYHHLTIGLIWGLLLHNGIANGTAFFGAWINSSVHAIMYFHYLYTSFGLTNPFKKYITQIQMIQFALCIMHAVLAVVLDNHDPQAVGGAAAVLPHDPLVSVHALLSEGQPQAATSRSKRYIQKIQNNIDKIN</sequence>
<accession>S9UWY1</accession>
<dbReference type="AlphaFoldDB" id="S9UWY1"/>
<comment type="similarity">
    <text evidence="2 12">Belongs to the ELO family.</text>
</comment>
<feature type="transmembrane region" description="Helical" evidence="12">
    <location>
        <begin position="25"/>
        <end position="46"/>
    </location>
</feature>
<feature type="transmembrane region" description="Helical" evidence="12">
    <location>
        <begin position="97"/>
        <end position="118"/>
    </location>
</feature>
<proteinExistence type="inferred from homology"/>
<evidence type="ECO:0000256" key="11">
    <source>
        <dbReference type="ARBA" id="ARBA00044291"/>
    </source>
</evidence>
<keyword evidence="3 12" id="KW-0444">Lipid biosynthesis</keyword>
<keyword evidence="5 12" id="KW-0812">Transmembrane</keyword>
<dbReference type="PANTHER" id="PTHR11157">
    <property type="entry name" value="FATTY ACID ACYL TRANSFERASE-RELATED"/>
    <property type="match status" value="1"/>
</dbReference>
<dbReference type="GO" id="GO:0009922">
    <property type="term" value="F:fatty acid elongase activity"/>
    <property type="evidence" value="ECO:0007669"/>
    <property type="project" value="InterPro"/>
</dbReference>
<protein>
    <recommendedName>
        <fullName evidence="11 12">Elongation of fatty acids protein</fullName>
        <ecNumber evidence="12">2.3.1.-</ecNumber>
    </recommendedName>
</protein>
<comment type="subcellular location">
    <subcellularLocation>
        <location evidence="1">Membrane</location>
        <topology evidence="1">Multi-pass membrane protein</topology>
    </subcellularLocation>
</comment>
<evidence type="ECO:0000256" key="9">
    <source>
        <dbReference type="ARBA" id="ARBA00023136"/>
    </source>
</evidence>
<keyword evidence="8 12" id="KW-0443">Lipid metabolism</keyword>
<feature type="transmembrane region" description="Helical" evidence="12">
    <location>
        <begin position="58"/>
        <end position="77"/>
    </location>
</feature>
<keyword evidence="4 12" id="KW-0808">Transferase</keyword>
<keyword evidence="9 12" id="KW-0472">Membrane</keyword>
<evidence type="ECO:0000256" key="2">
    <source>
        <dbReference type="ARBA" id="ARBA00007263"/>
    </source>
</evidence>
<comment type="catalytic activity">
    <reaction evidence="12">
        <text>an acyl-CoA + malonyl-CoA + H(+) = a 3-oxoacyl-CoA + CO2 + CoA</text>
        <dbReference type="Rhea" id="RHEA:50252"/>
        <dbReference type="ChEBI" id="CHEBI:15378"/>
        <dbReference type="ChEBI" id="CHEBI:16526"/>
        <dbReference type="ChEBI" id="CHEBI:57287"/>
        <dbReference type="ChEBI" id="CHEBI:57384"/>
        <dbReference type="ChEBI" id="CHEBI:58342"/>
        <dbReference type="ChEBI" id="CHEBI:90726"/>
    </reaction>
    <physiologicalReaction direction="left-to-right" evidence="12">
        <dbReference type="Rhea" id="RHEA:50253"/>
    </physiologicalReaction>
</comment>
<keyword evidence="10 12" id="KW-0275">Fatty acid biosynthesis</keyword>
<evidence type="ECO:0000256" key="5">
    <source>
        <dbReference type="ARBA" id="ARBA00022692"/>
    </source>
</evidence>
<evidence type="ECO:0000256" key="6">
    <source>
        <dbReference type="ARBA" id="ARBA00022832"/>
    </source>
</evidence>
<evidence type="ECO:0000313" key="14">
    <source>
        <dbReference type="Proteomes" id="UP000015354"/>
    </source>
</evidence>
<feature type="transmembrane region" description="Helical" evidence="12">
    <location>
        <begin position="185"/>
        <end position="207"/>
    </location>
</feature>
<dbReference type="InterPro" id="IPR030457">
    <property type="entry name" value="ELO_CS"/>
</dbReference>
<comment type="caution">
    <text evidence="13">The sequence shown here is derived from an EMBL/GenBank/DDBJ whole genome shotgun (WGS) entry which is preliminary data.</text>
</comment>
<dbReference type="GO" id="GO:0030148">
    <property type="term" value="P:sphingolipid biosynthetic process"/>
    <property type="evidence" value="ECO:0007669"/>
    <property type="project" value="TreeGrafter"/>
</dbReference>
<evidence type="ECO:0000256" key="12">
    <source>
        <dbReference type="RuleBase" id="RU361115"/>
    </source>
</evidence>
<organism evidence="13 14">
    <name type="scientific">Strigomonas culicis</name>
    <dbReference type="NCBI Taxonomy" id="28005"/>
    <lineage>
        <taxon>Eukaryota</taxon>
        <taxon>Discoba</taxon>
        <taxon>Euglenozoa</taxon>
        <taxon>Kinetoplastea</taxon>
        <taxon>Metakinetoplastina</taxon>
        <taxon>Trypanosomatida</taxon>
        <taxon>Trypanosomatidae</taxon>
        <taxon>Strigomonadinae</taxon>
        <taxon>Strigomonas</taxon>
    </lineage>
</organism>